<protein>
    <submittedName>
        <fullName evidence="2">Uncharacterized protein</fullName>
    </submittedName>
</protein>
<evidence type="ECO:0000313" key="3">
    <source>
        <dbReference type="Proteomes" id="UP000010077"/>
    </source>
</evidence>
<dbReference type="HOGENOM" id="CLU_2877399_0_0_5"/>
<keyword evidence="1" id="KW-1133">Transmembrane helix</keyword>
<dbReference type="KEGG" id="thal:A1OE_1271"/>
<keyword evidence="1" id="KW-0472">Membrane</keyword>
<gene>
    <name evidence="2" type="ORF">A1OE_1271</name>
</gene>
<proteinExistence type="predicted"/>
<reference evidence="2 3" key="1">
    <citation type="journal article" date="2012" name="Proc. Natl. Acad. Sci. U.S.A.">
        <title>Genome streamlining and chemical defense in a coral reef symbiosis.</title>
        <authorList>
            <person name="Kwan J.C."/>
            <person name="Donia M.S."/>
            <person name="Han A.W."/>
            <person name="Hirose E."/>
            <person name="Haygood M.G."/>
            <person name="Schmidt E.W."/>
        </authorList>
    </citation>
    <scope>NUCLEOTIDE SEQUENCE [LARGE SCALE GENOMIC DNA]</scope>
    <source>
        <strain evidence="2 3">L2</strain>
    </source>
</reference>
<accession>K7YIM7</accession>
<evidence type="ECO:0000256" key="1">
    <source>
        <dbReference type="SAM" id="Phobius"/>
    </source>
</evidence>
<dbReference type="Proteomes" id="UP000010077">
    <property type="component" value="Chromosome"/>
</dbReference>
<evidence type="ECO:0000313" key="2">
    <source>
        <dbReference type="EMBL" id="AFX99445.1"/>
    </source>
</evidence>
<keyword evidence="1" id="KW-0812">Transmembrane</keyword>
<keyword evidence="3" id="KW-1185">Reference proteome</keyword>
<dbReference type="AlphaFoldDB" id="K7YIM7"/>
<feature type="transmembrane region" description="Helical" evidence="1">
    <location>
        <begin position="12"/>
        <end position="33"/>
    </location>
</feature>
<dbReference type="STRING" id="1193729.A1OE_1271"/>
<organism evidence="2 3">
    <name type="scientific">Candidatus Endolissoclinum faulkneri L2</name>
    <dbReference type="NCBI Taxonomy" id="1193729"/>
    <lineage>
        <taxon>Bacteria</taxon>
        <taxon>Pseudomonadati</taxon>
        <taxon>Pseudomonadota</taxon>
        <taxon>Alphaproteobacteria</taxon>
        <taxon>Rhodospirillales</taxon>
        <taxon>Rhodospirillaceae</taxon>
        <taxon>Candidatus Endolissoclinum</taxon>
    </lineage>
</organism>
<dbReference type="EMBL" id="CP003539">
    <property type="protein sequence ID" value="AFX99445.1"/>
    <property type="molecule type" value="Genomic_DNA"/>
</dbReference>
<name>K7YIM7_9PROT</name>
<sequence>MHVETLWLKLSIFYYINKYMFIIFISCFFNYFYTHLQCYNFYVYNFYFYLRQKAHISIFNCLI</sequence>